<protein>
    <submittedName>
        <fullName evidence="1">Uncharacterized protein</fullName>
    </submittedName>
</protein>
<organism evidence="1 2">
    <name type="scientific">Ceriporiopsis subvermispora (strain B)</name>
    <name type="common">White-rot fungus</name>
    <name type="synonym">Gelatoporia subvermispora</name>
    <dbReference type="NCBI Taxonomy" id="914234"/>
    <lineage>
        <taxon>Eukaryota</taxon>
        <taxon>Fungi</taxon>
        <taxon>Dikarya</taxon>
        <taxon>Basidiomycota</taxon>
        <taxon>Agaricomycotina</taxon>
        <taxon>Agaricomycetes</taxon>
        <taxon>Polyporales</taxon>
        <taxon>Gelatoporiaceae</taxon>
        <taxon>Gelatoporia</taxon>
    </lineage>
</organism>
<dbReference type="OrthoDB" id="3319408at2759"/>
<evidence type="ECO:0000313" key="1">
    <source>
        <dbReference type="EMBL" id="EMD32982.1"/>
    </source>
</evidence>
<proteinExistence type="predicted"/>
<reference evidence="1 2" key="1">
    <citation type="journal article" date="2012" name="Proc. Natl. Acad. Sci. U.S.A.">
        <title>Comparative genomics of Ceriporiopsis subvermispora and Phanerochaete chrysosporium provide insight into selective ligninolysis.</title>
        <authorList>
            <person name="Fernandez-Fueyo E."/>
            <person name="Ruiz-Duenas F.J."/>
            <person name="Ferreira P."/>
            <person name="Floudas D."/>
            <person name="Hibbett D.S."/>
            <person name="Canessa P."/>
            <person name="Larrondo L.F."/>
            <person name="James T.Y."/>
            <person name="Seelenfreund D."/>
            <person name="Lobos S."/>
            <person name="Polanco R."/>
            <person name="Tello M."/>
            <person name="Honda Y."/>
            <person name="Watanabe T."/>
            <person name="Watanabe T."/>
            <person name="Ryu J.S."/>
            <person name="Kubicek C.P."/>
            <person name="Schmoll M."/>
            <person name="Gaskell J."/>
            <person name="Hammel K.E."/>
            <person name="St John F.J."/>
            <person name="Vanden Wymelenberg A."/>
            <person name="Sabat G."/>
            <person name="Splinter BonDurant S."/>
            <person name="Syed K."/>
            <person name="Yadav J.S."/>
            <person name="Doddapaneni H."/>
            <person name="Subramanian V."/>
            <person name="Lavin J.L."/>
            <person name="Oguiza J.A."/>
            <person name="Perez G."/>
            <person name="Pisabarro A.G."/>
            <person name="Ramirez L."/>
            <person name="Santoyo F."/>
            <person name="Master E."/>
            <person name="Coutinho P.M."/>
            <person name="Henrissat B."/>
            <person name="Lombard V."/>
            <person name="Magnuson J.K."/>
            <person name="Kuees U."/>
            <person name="Hori C."/>
            <person name="Igarashi K."/>
            <person name="Samejima M."/>
            <person name="Held B.W."/>
            <person name="Barry K.W."/>
            <person name="LaButti K.M."/>
            <person name="Lapidus A."/>
            <person name="Lindquist E.A."/>
            <person name="Lucas S.M."/>
            <person name="Riley R."/>
            <person name="Salamov A.A."/>
            <person name="Hoffmeister D."/>
            <person name="Schwenk D."/>
            <person name="Hadar Y."/>
            <person name="Yarden O."/>
            <person name="de Vries R.P."/>
            <person name="Wiebenga A."/>
            <person name="Stenlid J."/>
            <person name="Eastwood D."/>
            <person name="Grigoriev I.V."/>
            <person name="Berka R.M."/>
            <person name="Blanchette R.A."/>
            <person name="Kersten P."/>
            <person name="Martinez A.T."/>
            <person name="Vicuna R."/>
            <person name="Cullen D."/>
        </authorList>
    </citation>
    <scope>NUCLEOTIDE SEQUENCE [LARGE SCALE GENOMIC DNA]</scope>
    <source>
        <strain evidence="1 2">B</strain>
    </source>
</reference>
<dbReference type="EMBL" id="KB445808">
    <property type="protein sequence ID" value="EMD32982.1"/>
    <property type="molecule type" value="Genomic_DNA"/>
</dbReference>
<accession>M2R464</accession>
<dbReference type="HOGENOM" id="CLU_118185_0_0_1"/>
<name>M2R464_CERS8</name>
<keyword evidence="2" id="KW-1185">Reference proteome</keyword>
<dbReference type="Proteomes" id="UP000016930">
    <property type="component" value="Unassembled WGS sequence"/>
</dbReference>
<evidence type="ECO:0000313" key="2">
    <source>
        <dbReference type="Proteomes" id="UP000016930"/>
    </source>
</evidence>
<sequence length="188" mass="21793">MDACALEQLEIFAKIVPREQWKSFMKSMKDEVANRIAGLPDSLKPGASDELVKQAPAMPKLQLVLFKQFPIQPYPPRLCYGYILDKNRFIRIAWNLGAEITNSSGIATLDAVNFLKKQIRHELECVHVWLDGSNKMIISFCSNWDEEDDLRAAVRAARRLKDITGEEDMPKWYLDTLHSQWTWKPELW</sequence>
<gene>
    <name evidence="1" type="ORF">CERSUDRAFT_98989</name>
</gene>
<dbReference type="AlphaFoldDB" id="M2R464"/>